<evidence type="ECO:0000256" key="12">
    <source>
        <dbReference type="SAM" id="MobiDB-lite"/>
    </source>
</evidence>
<evidence type="ECO:0000256" key="6">
    <source>
        <dbReference type="ARBA" id="ARBA00022777"/>
    </source>
</evidence>
<dbReference type="InterPro" id="IPR011006">
    <property type="entry name" value="CheY-like_superfamily"/>
</dbReference>
<keyword evidence="5" id="KW-0547">Nucleotide-binding</keyword>
<keyword evidence="9" id="KW-0902">Two-component regulatory system</keyword>
<dbReference type="InterPro" id="IPR003018">
    <property type="entry name" value="GAF"/>
</dbReference>
<keyword evidence="7" id="KW-0067">ATP-binding</keyword>
<dbReference type="RefSeq" id="XP_031874428.1">
    <property type="nucleotide sequence ID" value="XM_032010374.1"/>
</dbReference>
<dbReference type="OrthoDB" id="2015534at2759"/>
<dbReference type="PROSITE" id="PS50109">
    <property type="entry name" value="HIS_KIN"/>
    <property type="match status" value="1"/>
</dbReference>
<evidence type="ECO:0000256" key="10">
    <source>
        <dbReference type="ARBA" id="ARBA00023170"/>
    </source>
</evidence>
<feature type="modified residue" description="4-aspartylphosphate" evidence="11">
    <location>
        <position position="1122"/>
    </location>
</feature>
<evidence type="ECO:0000256" key="11">
    <source>
        <dbReference type="PROSITE-ProRule" id="PRU00169"/>
    </source>
</evidence>
<dbReference type="GO" id="GO:0000155">
    <property type="term" value="F:phosphorelay sensor kinase activity"/>
    <property type="evidence" value="ECO:0007669"/>
    <property type="project" value="InterPro"/>
</dbReference>
<dbReference type="SUPFAM" id="SSF55781">
    <property type="entry name" value="GAF domain-like"/>
    <property type="match status" value="2"/>
</dbReference>
<dbReference type="SMART" id="SM00388">
    <property type="entry name" value="HisKA"/>
    <property type="match status" value="1"/>
</dbReference>
<dbReference type="Pfam" id="PF00072">
    <property type="entry name" value="Response_reg"/>
    <property type="match status" value="1"/>
</dbReference>
<evidence type="ECO:0000313" key="17">
    <source>
        <dbReference type="EMBL" id="RDL41772.1"/>
    </source>
</evidence>
<keyword evidence="10" id="KW-0675">Receptor</keyword>
<dbReference type="InterPro" id="IPR043150">
    <property type="entry name" value="Phytochrome_PHY_sf"/>
</dbReference>
<dbReference type="InterPro" id="IPR036890">
    <property type="entry name" value="HATPase_C_sf"/>
</dbReference>
<dbReference type="SMART" id="SM00387">
    <property type="entry name" value="HATPase_c"/>
    <property type="match status" value="1"/>
</dbReference>
<dbReference type="CDD" id="cd00082">
    <property type="entry name" value="HisKA"/>
    <property type="match status" value="1"/>
</dbReference>
<dbReference type="Gene3D" id="3.30.450.20">
    <property type="entry name" value="PAS domain"/>
    <property type="match status" value="2"/>
</dbReference>
<sequence>MASADSGVTRPAPVQFLAACDFSVERVFPIRNLVADATERSTTSHTHRSREYGHPQRELSKSADDGNAIPSLVIHGEQTGGGGFESKSSSLEPDSSSSPNPNLPAPSDAAIETVSAPLVGANNLAVDELTTGRRITERSRLVPSESGAPGVSQGIVADRLKPTFTRCEDEPIHIPGAIQRFGALIALKYNGTGALEARICSENSLDILGYNPEQLFGLTSFLDIIRPEDRGDMAAIISHILSNPALPGQDVHSDVLPVSIILPDGSQTSLWCAIHLSPNSKHLIICEFEHYTEVFYNSHPDAEASLPAEPFSAVDMDVSPEELTQSTTSKSTPLRILEVAKRRKNTRLSSMDTFNAMSQAQEQLTSATSVQQVLDIVVGLIEELTRFHRVMIYRFDEQKNGCVEAELLNPKASPDLFRGKSASNRLHFPASDIPKQARGLYVKNRVRILHDRDAETARLVCRDVTDFAVPLDLTHSYLRAMSPIHIKYLGNMGVRSSMSVSIVINNDLWGLIACHTYGSVSIPVSLPVRALCRNIGDCAATNIERLLMLQRLQSRRRPTSAPPAQSPSGFIAASSTDLLRVFEADFGLLNIHDEARAIGRPDPYREALVILAYLQTRRFTRITSSQNINADFPDIKYAPGLHILSGILVIPLSIGGHDFLVFFRKGQLKEVTWAGNPHDKTFRPGGQYLEPRTSFKRWTETVVGKSKHWSEDQVETAAVLGLLYGRFIEIWRQKESSSHTSRLTRLLISNSSHEVRTPLNAIVNYLEMALENKVDDSTRDLLGKAHKASRSLIYVIDDLLNLTKAEEGPINSLEDTFDLCATVGDAITAFRKEATRKDLDLIVTTHQGIPGMVKGDAVRLHQVLSNITSNAFQHSLEGGIKVDIQLLRTNGDMSVVGITVQDVGIGMSESQLDGLFSEFEQVVDEASLSSDSSPSSGAHTSTSLGVGLAVVARYVRNMNGQIRVLSELGKGTIFGIEIPFEHASAAEISPPRRSQDFPASPRELIRERKIEGSLPDRSSKASIPDIQQSDVPGPFIARRASISDQLGREPSKCRSNTIEIQIDPAISWNLNVLIAEDNPINAKLLSKRLRKAGHEVQVAIDGQECHDQFSSKPHNFDVILMDIQMPLVDGVESTRMIRCFEQDSKGQLKSRPRVPIIAVSASLAEEHRFEYLQNGGLQVRCLDLKADRIWKA</sequence>
<feature type="compositionally biased region" description="Basic and acidic residues" evidence="12">
    <location>
        <begin position="49"/>
        <end position="64"/>
    </location>
</feature>
<evidence type="ECO:0000256" key="7">
    <source>
        <dbReference type="ARBA" id="ARBA00022840"/>
    </source>
</evidence>
<feature type="region of interest" description="Disordered" evidence="12">
    <location>
        <begin position="1009"/>
        <end position="1028"/>
    </location>
</feature>
<evidence type="ECO:0000259" key="15">
    <source>
        <dbReference type="PROSITE" id="PS50110"/>
    </source>
</evidence>
<dbReference type="InterPro" id="IPR035965">
    <property type="entry name" value="PAS-like_dom_sf"/>
</dbReference>
<dbReference type="SUPFAM" id="SSF52172">
    <property type="entry name" value="CheY-like"/>
    <property type="match status" value="1"/>
</dbReference>
<dbReference type="InterPro" id="IPR003594">
    <property type="entry name" value="HATPase_dom"/>
</dbReference>
<dbReference type="GO" id="GO:0009584">
    <property type="term" value="P:detection of visible light"/>
    <property type="evidence" value="ECO:0007669"/>
    <property type="project" value="InterPro"/>
</dbReference>
<dbReference type="InterPro" id="IPR000014">
    <property type="entry name" value="PAS"/>
</dbReference>
<dbReference type="InterPro" id="IPR029016">
    <property type="entry name" value="GAF-like_dom_sf"/>
</dbReference>
<dbReference type="PROSITE" id="PS50112">
    <property type="entry name" value="PAS"/>
    <property type="match status" value="1"/>
</dbReference>
<feature type="compositionally biased region" description="Low complexity" evidence="12">
    <location>
        <begin position="85"/>
        <end position="108"/>
    </location>
</feature>
<evidence type="ECO:0000259" key="14">
    <source>
        <dbReference type="PROSITE" id="PS50109"/>
    </source>
</evidence>
<keyword evidence="3" id="KW-0716">Sensory transduction</keyword>
<evidence type="ECO:0000256" key="3">
    <source>
        <dbReference type="ARBA" id="ARBA00022606"/>
    </source>
</evidence>
<dbReference type="Pfam" id="PF02518">
    <property type="entry name" value="HATPase_c"/>
    <property type="match status" value="1"/>
</dbReference>
<dbReference type="SUPFAM" id="SSF55874">
    <property type="entry name" value="ATPase domain of HSP90 chaperone/DNA topoisomerase II/histidine kinase"/>
    <property type="match status" value="1"/>
</dbReference>
<dbReference type="GeneID" id="43594600"/>
<evidence type="ECO:0000259" key="13">
    <source>
        <dbReference type="PROSITE" id="PS50046"/>
    </source>
</evidence>
<dbReference type="AlphaFoldDB" id="A0A370U1W8"/>
<dbReference type="PROSITE" id="PS50046">
    <property type="entry name" value="PHYTOCHROME_2"/>
    <property type="match status" value="1"/>
</dbReference>
<dbReference type="Pfam" id="PF00512">
    <property type="entry name" value="HisKA"/>
    <property type="match status" value="1"/>
</dbReference>
<dbReference type="Gene3D" id="3.30.450.40">
    <property type="match status" value="1"/>
</dbReference>
<protein>
    <submittedName>
        <fullName evidence="17">Sensor histidine kinase regulator</fullName>
    </submittedName>
</protein>
<keyword evidence="6 17" id="KW-0418">Kinase</keyword>
<feature type="domain" description="PAS" evidence="16">
    <location>
        <begin position="201"/>
        <end position="244"/>
    </location>
</feature>
<dbReference type="EMBL" id="NPIC01000001">
    <property type="protein sequence ID" value="RDL41772.1"/>
    <property type="molecule type" value="Genomic_DNA"/>
</dbReference>
<dbReference type="SUPFAM" id="SSF55785">
    <property type="entry name" value="PYP-like sensor domain (PAS domain)"/>
    <property type="match status" value="1"/>
</dbReference>
<dbReference type="Gene3D" id="3.30.450.270">
    <property type="match status" value="1"/>
</dbReference>
<dbReference type="GO" id="GO:0005524">
    <property type="term" value="F:ATP binding"/>
    <property type="evidence" value="ECO:0007669"/>
    <property type="project" value="UniProtKB-KW"/>
</dbReference>
<dbReference type="PRINTS" id="PR00344">
    <property type="entry name" value="BCTRLSENSOR"/>
</dbReference>
<dbReference type="InterPro" id="IPR003661">
    <property type="entry name" value="HisK_dim/P_dom"/>
</dbReference>
<dbReference type="SMART" id="SM00448">
    <property type="entry name" value="REC"/>
    <property type="match status" value="1"/>
</dbReference>
<dbReference type="InterPro" id="IPR004358">
    <property type="entry name" value="Sig_transdc_His_kin-like_C"/>
</dbReference>
<dbReference type="SUPFAM" id="SSF47384">
    <property type="entry name" value="Homodimeric domain of signal transducing histidine kinase"/>
    <property type="match status" value="1"/>
</dbReference>
<evidence type="ECO:0000256" key="2">
    <source>
        <dbReference type="ARBA" id="ARBA00022553"/>
    </source>
</evidence>
<gene>
    <name evidence="17" type="ORF">BP5553_01751</name>
</gene>
<dbReference type="Pfam" id="PF01590">
    <property type="entry name" value="GAF"/>
    <property type="match status" value="1"/>
</dbReference>
<feature type="domain" description="Response regulatory" evidence="15">
    <location>
        <begin position="1071"/>
        <end position="1192"/>
    </location>
</feature>
<evidence type="ECO:0000256" key="9">
    <source>
        <dbReference type="ARBA" id="ARBA00023012"/>
    </source>
</evidence>
<evidence type="ECO:0000256" key="5">
    <source>
        <dbReference type="ARBA" id="ARBA00022741"/>
    </source>
</evidence>
<proteinExistence type="predicted"/>
<dbReference type="Gene3D" id="1.10.287.130">
    <property type="match status" value="1"/>
</dbReference>
<comment type="caution">
    <text evidence="17">The sequence shown here is derived from an EMBL/GenBank/DDBJ whole genome shotgun (WGS) entry which is preliminary data.</text>
</comment>
<keyword evidence="18" id="KW-1185">Reference proteome</keyword>
<dbReference type="CDD" id="cd00130">
    <property type="entry name" value="PAS"/>
    <property type="match status" value="1"/>
</dbReference>
<dbReference type="InterPro" id="IPR016132">
    <property type="entry name" value="Phyto_chromo_attachment"/>
</dbReference>
<dbReference type="InterPro" id="IPR013654">
    <property type="entry name" value="PAS_2"/>
</dbReference>
<dbReference type="PROSITE" id="PS50110">
    <property type="entry name" value="RESPONSE_REGULATORY"/>
    <property type="match status" value="1"/>
</dbReference>
<dbReference type="PANTHER" id="PTHR43065">
    <property type="entry name" value="SENSOR HISTIDINE KINASE"/>
    <property type="match status" value="1"/>
</dbReference>
<feature type="domain" description="Phytochrome chromophore attachment site" evidence="13">
    <location>
        <begin position="369"/>
        <end position="537"/>
    </location>
</feature>
<keyword evidence="8" id="KW-0157">Chromophore</keyword>
<evidence type="ECO:0000256" key="1">
    <source>
        <dbReference type="ARBA" id="ARBA00022543"/>
    </source>
</evidence>
<evidence type="ECO:0000313" key="18">
    <source>
        <dbReference type="Proteomes" id="UP000254866"/>
    </source>
</evidence>
<evidence type="ECO:0000259" key="16">
    <source>
        <dbReference type="PROSITE" id="PS50112"/>
    </source>
</evidence>
<dbReference type="Pfam" id="PF00360">
    <property type="entry name" value="PHY"/>
    <property type="match status" value="1"/>
</dbReference>
<dbReference type="InterPro" id="IPR036097">
    <property type="entry name" value="HisK_dim/P_sf"/>
</dbReference>
<dbReference type="Proteomes" id="UP000254866">
    <property type="component" value="Unassembled WGS sequence"/>
</dbReference>
<organism evidence="17 18">
    <name type="scientific">Venustampulla echinocandica</name>
    <dbReference type="NCBI Taxonomy" id="2656787"/>
    <lineage>
        <taxon>Eukaryota</taxon>
        <taxon>Fungi</taxon>
        <taxon>Dikarya</taxon>
        <taxon>Ascomycota</taxon>
        <taxon>Pezizomycotina</taxon>
        <taxon>Leotiomycetes</taxon>
        <taxon>Helotiales</taxon>
        <taxon>Pleuroascaceae</taxon>
        <taxon>Venustampulla</taxon>
    </lineage>
</organism>
<keyword evidence="4" id="KW-0808">Transferase</keyword>
<name>A0A370U1W8_9HELO</name>
<dbReference type="InterPro" id="IPR013515">
    <property type="entry name" value="Phytochrome_cen-reg"/>
</dbReference>
<accession>A0A370U1W8</accession>
<dbReference type="InterPro" id="IPR001789">
    <property type="entry name" value="Sig_transdc_resp-reg_receiver"/>
</dbReference>
<dbReference type="Gene3D" id="3.40.50.2300">
    <property type="match status" value="1"/>
</dbReference>
<dbReference type="Pfam" id="PF08446">
    <property type="entry name" value="PAS_2"/>
    <property type="match status" value="1"/>
</dbReference>
<dbReference type="STRING" id="2656787.A0A370U1W8"/>
<keyword evidence="2 11" id="KW-0597">Phosphoprotein</keyword>
<feature type="region of interest" description="Disordered" evidence="12">
    <location>
        <begin position="38"/>
        <end position="108"/>
    </location>
</feature>
<dbReference type="PANTHER" id="PTHR43065:SF10">
    <property type="entry name" value="PEROXIDE STRESS-ACTIVATED HISTIDINE KINASE MAK3"/>
    <property type="match status" value="1"/>
</dbReference>
<keyword evidence="1" id="KW-0600">Photoreceptor protein</keyword>
<dbReference type="GO" id="GO:0009881">
    <property type="term" value="F:photoreceptor activity"/>
    <property type="evidence" value="ECO:0007669"/>
    <property type="project" value="UniProtKB-KW"/>
</dbReference>
<reference evidence="17 18" key="1">
    <citation type="journal article" date="2018" name="IMA Fungus">
        <title>IMA Genome-F 9: Draft genome sequence of Annulohypoxylon stygium, Aspergillus mulundensis, Berkeleyomyces basicola (syn. Thielaviopsis basicola), Ceratocystis smalleyi, two Cercospora beticola strains, Coleophoma cylindrospora, Fusarium fracticaudum, Phialophora cf. hyalina, and Morchella septimelata.</title>
        <authorList>
            <person name="Wingfield B.D."/>
            <person name="Bills G.F."/>
            <person name="Dong Y."/>
            <person name="Huang W."/>
            <person name="Nel W.J."/>
            <person name="Swalarsk-Parry B.S."/>
            <person name="Vaghefi N."/>
            <person name="Wilken P.M."/>
            <person name="An Z."/>
            <person name="de Beer Z.W."/>
            <person name="De Vos L."/>
            <person name="Chen L."/>
            <person name="Duong T.A."/>
            <person name="Gao Y."/>
            <person name="Hammerbacher A."/>
            <person name="Kikkert J.R."/>
            <person name="Li Y."/>
            <person name="Li H."/>
            <person name="Li K."/>
            <person name="Li Q."/>
            <person name="Liu X."/>
            <person name="Ma X."/>
            <person name="Naidoo K."/>
            <person name="Pethybridge S.J."/>
            <person name="Sun J."/>
            <person name="Steenkamp E.T."/>
            <person name="van der Nest M.A."/>
            <person name="van Wyk S."/>
            <person name="Wingfield M.J."/>
            <person name="Xiong C."/>
            <person name="Yue Q."/>
            <person name="Zhang X."/>
        </authorList>
    </citation>
    <scope>NUCLEOTIDE SEQUENCE [LARGE SCALE GENOMIC DNA]</scope>
    <source>
        <strain evidence="17 18">BP 5553</strain>
    </source>
</reference>
<dbReference type="InterPro" id="IPR005467">
    <property type="entry name" value="His_kinase_dom"/>
</dbReference>
<feature type="domain" description="Histidine kinase" evidence="14">
    <location>
        <begin position="750"/>
        <end position="982"/>
    </location>
</feature>
<dbReference type="Gene3D" id="3.30.565.10">
    <property type="entry name" value="Histidine kinase-like ATPase, C-terminal domain"/>
    <property type="match status" value="1"/>
</dbReference>
<dbReference type="GO" id="GO:0006355">
    <property type="term" value="P:regulation of DNA-templated transcription"/>
    <property type="evidence" value="ECO:0007669"/>
    <property type="project" value="InterPro"/>
</dbReference>
<evidence type="ECO:0000256" key="8">
    <source>
        <dbReference type="ARBA" id="ARBA00022991"/>
    </source>
</evidence>
<dbReference type="CDD" id="cd17546">
    <property type="entry name" value="REC_hyHK_CKI1_RcsC-like"/>
    <property type="match status" value="1"/>
</dbReference>
<dbReference type="SMART" id="SM00065">
    <property type="entry name" value="GAF"/>
    <property type="match status" value="1"/>
</dbReference>
<evidence type="ECO:0000256" key="4">
    <source>
        <dbReference type="ARBA" id="ARBA00022679"/>
    </source>
</evidence>